<accession>A0ABW0PW94</accession>
<sequence>MSNVVAFPQAEPAPRHILIEAGTIAGPSTDPSLGNTHYFVSMVTAADQTRLWEGRSHDDAVRIAGLWTNWTVMDSTEIRARA</sequence>
<proteinExistence type="predicted"/>
<name>A0ABW0PW94_9HYPH</name>
<evidence type="ECO:0000313" key="1">
    <source>
        <dbReference type="EMBL" id="MFC5516856.1"/>
    </source>
</evidence>
<dbReference type="Proteomes" id="UP001596150">
    <property type="component" value="Unassembled WGS sequence"/>
</dbReference>
<dbReference type="RefSeq" id="WP_266343913.1">
    <property type="nucleotide sequence ID" value="NZ_JAPKNH010000004.1"/>
</dbReference>
<keyword evidence="2" id="KW-1185">Reference proteome</keyword>
<gene>
    <name evidence="1" type="ORF">ACFPP9_13805</name>
</gene>
<protein>
    <submittedName>
        <fullName evidence="1">Uncharacterized protein</fullName>
    </submittedName>
</protein>
<reference evidence="2" key="1">
    <citation type="journal article" date="2019" name="Int. J. Syst. Evol. Microbiol.">
        <title>The Global Catalogue of Microorganisms (GCM) 10K type strain sequencing project: providing services to taxonomists for standard genome sequencing and annotation.</title>
        <authorList>
            <consortium name="The Broad Institute Genomics Platform"/>
            <consortium name="The Broad Institute Genome Sequencing Center for Infectious Disease"/>
            <person name="Wu L."/>
            <person name="Ma J."/>
        </authorList>
    </citation>
    <scope>NUCLEOTIDE SEQUENCE [LARGE SCALE GENOMIC DNA]</scope>
    <source>
        <strain evidence="2">KACC 12633</strain>
    </source>
</reference>
<organism evidence="1 2">
    <name type="scientific">Kaistia terrae</name>
    <dbReference type="NCBI Taxonomy" id="537017"/>
    <lineage>
        <taxon>Bacteria</taxon>
        <taxon>Pseudomonadati</taxon>
        <taxon>Pseudomonadota</taxon>
        <taxon>Alphaproteobacteria</taxon>
        <taxon>Hyphomicrobiales</taxon>
        <taxon>Kaistiaceae</taxon>
        <taxon>Kaistia</taxon>
    </lineage>
</organism>
<evidence type="ECO:0000313" key="2">
    <source>
        <dbReference type="Proteomes" id="UP001596150"/>
    </source>
</evidence>
<dbReference type="EMBL" id="JBHSML010000003">
    <property type="protein sequence ID" value="MFC5516856.1"/>
    <property type="molecule type" value="Genomic_DNA"/>
</dbReference>
<comment type="caution">
    <text evidence="1">The sequence shown here is derived from an EMBL/GenBank/DDBJ whole genome shotgun (WGS) entry which is preliminary data.</text>
</comment>